<evidence type="ECO:0000256" key="3">
    <source>
        <dbReference type="ARBA" id="ARBA00023125"/>
    </source>
</evidence>
<dbReference type="EMBL" id="WIXK01000003">
    <property type="protein sequence ID" value="MQY42199.1"/>
    <property type="molecule type" value="Genomic_DNA"/>
</dbReference>
<dbReference type="Pfam" id="PF00126">
    <property type="entry name" value="HTH_1"/>
    <property type="match status" value="1"/>
</dbReference>
<dbReference type="Gene3D" id="3.40.190.290">
    <property type="match status" value="1"/>
</dbReference>
<dbReference type="InterPro" id="IPR000847">
    <property type="entry name" value="LysR_HTH_N"/>
</dbReference>
<dbReference type="AlphaFoldDB" id="A0A844AL60"/>
<dbReference type="SUPFAM" id="SSF53850">
    <property type="entry name" value="Periplasmic binding protein-like II"/>
    <property type="match status" value="1"/>
</dbReference>
<dbReference type="PANTHER" id="PTHR30537">
    <property type="entry name" value="HTH-TYPE TRANSCRIPTIONAL REGULATOR"/>
    <property type="match status" value="1"/>
</dbReference>
<evidence type="ECO:0000256" key="1">
    <source>
        <dbReference type="ARBA" id="ARBA00009437"/>
    </source>
</evidence>
<dbReference type="InterPro" id="IPR036388">
    <property type="entry name" value="WH-like_DNA-bd_sf"/>
</dbReference>
<dbReference type="GO" id="GO:0003700">
    <property type="term" value="F:DNA-binding transcription factor activity"/>
    <property type="evidence" value="ECO:0007669"/>
    <property type="project" value="InterPro"/>
</dbReference>
<dbReference type="Gene3D" id="1.10.10.10">
    <property type="entry name" value="Winged helix-like DNA-binding domain superfamily/Winged helix DNA-binding domain"/>
    <property type="match status" value="1"/>
</dbReference>
<proteinExistence type="inferred from homology"/>
<evidence type="ECO:0000256" key="2">
    <source>
        <dbReference type="ARBA" id="ARBA00023015"/>
    </source>
</evidence>
<evidence type="ECO:0000313" key="7">
    <source>
        <dbReference type="Proteomes" id="UP000436694"/>
    </source>
</evidence>
<dbReference type="Proteomes" id="UP000436694">
    <property type="component" value="Unassembled WGS sequence"/>
</dbReference>
<feature type="domain" description="HTH lysR-type" evidence="5">
    <location>
        <begin position="4"/>
        <end position="61"/>
    </location>
</feature>
<evidence type="ECO:0000259" key="5">
    <source>
        <dbReference type="PROSITE" id="PS50931"/>
    </source>
</evidence>
<protein>
    <submittedName>
        <fullName evidence="6">LysR family transcriptional regulator</fullName>
    </submittedName>
</protein>
<dbReference type="PANTHER" id="PTHR30537:SF3">
    <property type="entry name" value="TRANSCRIPTIONAL REGULATORY PROTEIN"/>
    <property type="match status" value="1"/>
</dbReference>
<reference evidence="6 7" key="1">
    <citation type="submission" date="2019-10" db="EMBL/GenBank/DDBJ databases">
        <title>Epibacterium sp. nov., isolated from seawater.</title>
        <authorList>
            <person name="Zhang X."/>
            <person name="Li N."/>
        </authorList>
    </citation>
    <scope>NUCLEOTIDE SEQUENCE [LARGE SCALE GENOMIC DNA]</scope>
    <source>
        <strain evidence="6 7">SM1969</strain>
    </source>
</reference>
<organism evidence="6 7">
    <name type="scientific">Tritonibacter aquimaris</name>
    <dbReference type="NCBI Taxonomy" id="2663379"/>
    <lineage>
        <taxon>Bacteria</taxon>
        <taxon>Pseudomonadati</taxon>
        <taxon>Pseudomonadota</taxon>
        <taxon>Alphaproteobacteria</taxon>
        <taxon>Rhodobacterales</taxon>
        <taxon>Paracoccaceae</taxon>
        <taxon>Tritonibacter</taxon>
    </lineage>
</organism>
<name>A0A844AL60_9RHOB</name>
<keyword evidence="3" id="KW-0238">DNA-binding</keyword>
<dbReference type="PROSITE" id="PS50931">
    <property type="entry name" value="HTH_LYSR"/>
    <property type="match status" value="1"/>
</dbReference>
<gene>
    <name evidence="6" type="ORF">GG681_06065</name>
</gene>
<dbReference type="GO" id="GO:0006351">
    <property type="term" value="P:DNA-templated transcription"/>
    <property type="evidence" value="ECO:0007669"/>
    <property type="project" value="TreeGrafter"/>
</dbReference>
<keyword evidence="4" id="KW-0804">Transcription</keyword>
<dbReference type="InterPro" id="IPR036390">
    <property type="entry name" value="WH_DNA-bd_sf"/>
</dbReference>
<evidence type="ECO:0000256" key="4">
    <source>
        <dbReference type="ARBA" id="ARBA00023163"/>
    </source>
</evidence>
<sequence length="293" mass="33162">MQHLNWDDLRTILALVKTGNLSKAGLELHVNYTTVARRIQRAETALGRPLFERLPEGYVPLPEAHEIARTAERMEEEEHRLLRRLSGQQVELSGPFTFTAPQLMIQAHLAPLLARFTELHPEIDLTIKASYDILDLSRREADLALRISHEPQNALVGRRLCAQRSAYFATREIARAARENPGAQIDWLLFAPQKAAPAEAREQHPNINIRARLDDMGVLIAAAEAGMGVLRMPLFLGAAHPRLEQLVHLPTSAYPPVWLLNHRDLQQNPKLLALKNILIPWFQKNRTLFEGEG</sequence>
<dbReference type="InterPro" id="IPR058163">
    <property type="entry name" value="LysR-type_TF_proteobact-type"/>
</dbReference>
<dbReference type="Pfam" id="PF03466">
    <property type="entry name" value="LysR_substrate"/>
    <property type="match status" value="1"/>
</dbReference>
<dbReference type="InterPro" id="IPR005119">
    <property type="entry name" value="LysR_subst-bd"/>
</dbReference>
<comment type="caution">
    <text evidence="6">The sequence shown here is derived from an EMBL/GenBank/DDBJ whole genome shotgun (WGS) entry which is preliminary data.</text>
</comment>
<accession>A0A844AL60</accession>
<dbReference type="SUPFAM" id="SSF46785">
    <property type="entry name" value="Winged helix' DNA-binding domain"/>
    <property type="match status" value="1"/>
</dbReference>
<dbReference type="GO" id="GO:0043565">
    <property type="term" value="F:sequence-specific DNA binding"/>
    <property type="evidence" value="ECO:0007669"/>
    <property type="project" value="TreeGrafter"/>
</dbReference>
<dbReference type="RefSeq" id="WP_153546180.1">
    <property type="nucleotide sequence ID" value="NZ_WIXK01000003.1"/>
</dbReference>
<keyword evidence="2" id="KW-0805">Transcription regulation</keyword>
<comment type="similarity">
    <text evidence="1">Belongs to the LysR transcriptional regulatory family.</text>
</comment>
<evidence type="ECO:0000313" key="6">
    <source>
        <dbReference type="EMBL" id="MQY42199.1"/>
    </source>
</evidence>
<keyword evidence="7" id="KW-1185">Reference proteome</keyword>